<comment type="caution">
    <text evidence="2">The sequence shown here is derived from an EMBL/GenBank/DDBJ whole genome shotgun (WGS) entry which is preliminary data.</text>
</comment>
<evidence type="ECO:0000313" key="3">
    <source>
        <dbReference type="Proteomes" id="UP000759537"/>
    </source>
</evidence>
<evidence type="ECO:0000256" key="1">
    <source>
        <dbReference type="SAM" id="MobiDB-lite"/>
    </source>
</evidence>
<dbReference type="EMBL" id="WHVB01000002">
    <property type="protein sequence ID" value="KAF8485728.1"/>
    <property type="molecule type" value="Genomic_DNA"/>
</dbReference>
<name>A0A9P5N3S3_9AGAM</name>
<sequence length="185" mass="20286">MLARAGGRVLPFSSCLGVFPLCLQRPVYTLVTRSLVSLFPSSSASCPSYDIPNHRSSPPRRTDYLRGNGRMADVLHFLWSYSLSALSGLATISFAVTFANARKSSDSISGRFSQRTKPKSECGRLTRYPDPTHVRTPTTDIGISKGDGCSNSTSSNRRRGNRVDSALLLSSSASRFSSYFFFPRL</sequence>
<feature type="region of interest" description="Disordered" evidence="1">
    <location>
        <begin position="108"/>
        <end position="159"/>
    </location>
</feature>
<dbReference type="AlphaFoldDB" id="A0A9P5N3S3"/>
<keyword evidence="3" id="KW-1185">Reference proteome</keyword>
<evidence type="ECO:0000313" key="2">
    <source>
        <dbReference type="EMBL" id="KAF8485728.1"/>
    </source>
</evidence>
<proteinExistence type="predicted"/>
<dbReference type="Proteomes" id="UP000759537">
    <property type="component" value="Unassembled WGS sequence"/>
</dbReference>
<gene>
    <name evidence="2" type="ORF">DFH94DRAFT_707483</name>
</gene>
<protein>
    <submittedName>
        <fullName evidence="2">Uncharacterized protein</fullName>
    </submittedName>
</protein>
<organism evidence="2 3">
    <name type="scientific">Russula ochroleuca</name>
    <dbReference type="NCBI Taxonomy" id="152965"/>
    <lineage>
        <taxon>Eukaryota</taxon>
        <taxon>Fungi</taxon>
        <taxon>Dikarya</taxon>
        <taxon>Basidiomycota</taxon>
        <taxon>Agaricomycotina</taxon>
        <taxon>Agaricomycetes</taxon>
        <taxon>Russulales</taxon>
        <taxon>Russulaceae</taxon>
        <taxon>Russula</taxon>
    </lineage>
</organism>
<reference evidence="2" key="2">
    <citation type="journal article" date="2020" name="Nat. Commun.">
        <title>Large-scale genome sequencing of mycorrhizal fungi provides insights into the early evolution of symbiotic traits.</title>
        <authorList>
            <person name="Miyauchi S."/>
            <person name="Kiss E."/>
            <person name="Kuo A."/>
            <person name="Drula E."/>
            <person name="Kohler A."/>
            <person name="Sanchez-Garcia M."/>
            <person name="Morin E."/>
            <person name="Andreopoulos B."/>
            <person name="Barry K.W."/>
            <person name="Bonito G."/>
            <person name="Buee M."/>
            <person name="Carver A."/>
            <person name="Chen C."/>
            <person name="Cichocki N."/>
            <person name="Clum A."/>
            <person name="Culley D."/>
            <person name="Crous P.W."/>
            <person name="Fauchery L."/>
            <person name="Girlanda M."/>
            <person name="Hayes R.D."/>
            <person name="Keri Z."/>
            <person name="LaButti K."/>
            <person name="Lipzen A."/>
            <person name="Lombard V."/>
            <person name="Magnuson J."/>
            <person name="Maillard F."/>
            <person name="Murat C."/>
            <person name="Nolan M."/>
            <person name="Ohm R.A."/>
            <person name="Pangilinan J."/>
            <person name="Pereira M.F."/>
            <person name="Perotto S."/>
            <person name="Peter M."/>
            <person name="Pfister S."/>
            <person name="Riley R."/>
            <person name="Sitrit Y."/>
            <person name="Stielow J.B."/>
            <person name="Szollosi G."/>
            <person name="Zifcakova L."/>
            <person name="Stursova M."/>
            <person name="Spatafora J.W."/>
            <person name="Tedersoo L."/>
            <person name="Vaario L.M."/>
            <person name="Yamada A."/>
            <person name="Yan M."/>
            <person name="Wang P."/>
            <person name="Xu J."/>
            <person name="Bruns T."/>
            <person name="Baldrian P."/>
            <person name="Vilgalys R."/>
            <person name="Dunand C."/>
            <person name="Henrissat B."/>
            <person name="Grigoriev I.V."/>
            <person name="Hibbett D."/>
            <person name="Nagy L.G."/>
            <person name="Martin F.M."/>
        </authorList>
    </citation>
    <scope>NUCLEOTIDE SEQUENCE</scope>
    <source>
        <strain evidence="2">Prilba</strain>
    </source>
</reference>
<reference evidence="2" key="1">
    <citation type="submission" date="2019-10" db="EMBL/GenBank/DDBJ databases">
        <authorList>
            <consortium name="DOE Joint Genome Institute"/>
            <person name="Kuo A."/>
            <person name="Miyauchi S."/>
            <person name="Kiss E."/>
            <person name="Drula E."/>
            <person name="Kohler A."/>
            <person name="Sanchez-Garcia M."/>
            <person name="Andreopoulos B."/>
            <person name="Barry K.W."/>
            <person name="Bonito G."/>
            <person name="Buee M."/>
            <person name="Carver A."/>
            <person name="Chen C."/>
            <person name="Cichocki N."/>
            <person name="Clum A."/>
            <person name="Culley D."/>
            <person name="Crous P.W."/>
            <person name="Fauchery L."/>
            <person name="Girlanda M."/>
            <person name="Hayes R."/>
            <person name="Keri Z."/>
            <person name="LaButti K."/>
            <person name="Lipzen A."/>
            <person name="Lombard V."/>
            <person name="Magnuson J."/>
            <person name="Maillard F."/>
            <person name="Morin E."/>
            <person name="Murat C."/>
            <person name="Nolan M."/>
            <person name="Ohm R."/>
            <person name="Pangilinan J."/>
            <person name="Pereira M."/>
            <person name="Perotto S."/>
            <person name="Peter M."/>
            <person name="Riley R."/>
            <person name="Sitrit Y."/>
            <person name="Stielow B."/>
            <person name="Szollosi G."/>
            <person name="Zifcakova L."/>
            <person name="Stursova M."/>
            <person name="Spatafora J.W."/>
            <person name="Tedersoo L."/>
            <person name="Vaario L.-M."/>
            <person name="Yamada A."/>
            <person name="Yan M."/>
            <person name="Wang P."/>
            <person name="Xu J."/>
            <person name="Bruns T."/>
            <person name="Baldrian P."/>
            <person name="Vilgalys R."/>
            <person name="Henrissat B."/>
            <person name="Grigoriev I.V."/>
            <person name="Hibbett D."/>
            <person name="Nagy L.G."/>
            <person name="Martin F.M."/>
        </authorList>
    </citation>
    <scope>NUCLEOTIDE SEQUENCE</scope>
    <source>
        <strain evidence="2">Prilba</strain>
    </source>
</reference>
<feature type="non-terminal residue" evidence="2">
    <location>
        <position position="185"/>
    </location>
</feature>
<accession>A0A9P5N3S3</accession>